<dbReference type="InterPro" id="IPR045857">
    <property type="entry name" value="O16G_dom_2"/>
</dbReference>
<dbReference type="OrthoDB" id="1740265at2759"/>
<dbReference type="GO" id="GO:0004575">
    <property type="term" value="F:sucrose alpha-glucosidase activity"/>
    <property type="evidence" value="ECO:0007669"/>
    <property type="project" value="TreeGrafter"/>
</dbReference>
<evidence type="ECO:0000259" key="3">
    <source>
        <dbReference type="SMART" id="SM00642"/>
    </source>
</evidence>
<comment type="caution">
    <text evidence="4">The sequence shown here is derived from an EMBL/GenBank/DDBJ whole genome shotgun (WGS) entry which is preliminary data.</text>
</comment>
<dbReference type="SMART" id="SM00642">
    <property type="entry name" value="Aamy"/>
    <property type="match status" value="1"/>
</dbReference>
<comment type="similarity">
    <text evidence="1">Belongs to the glycosyl hydrolase 13 family.</text>
</comment>
<dbReference type="Pfam" id="PF00128">
    <property type="entry name" value="Alpha-amylase"/>
    <property type="match status" value="1"/>
</dbReference>
<sequence>MATNSYQPFLMDFDRVWWREVIIYEIYVQSFQDSNNDGVGDLQGIINRLDYLKWLGADMLWLTPIYESPLEDQGYDISNYKKINPLFGDMKTWKKLCEAIHAKGMKMMMDMVFNHTSSKHEWFLESKSSKDNPKRDWYFWRKGKVGKKGERLPPNNWESLFGGSAWTYDSKTDEYYLHLFASSQPDLNWDTPAVRHAVFDVVKFWADNGTDGFRFDVINLVSKAPGLPDVPIKNLDKFEQPASEMFTNGPNIHQYLHEMNEKVLGKYNSCSVGEMPCGVTEFEASEYVGKDRRELSMVFQFHHMDLDATGGDKWKVRKWELGELERVLRIWQQHMLGNHGWNSLYLENHDQPRSLSRFGTEDPRYRAVCAKMLATFLLALRGTIFLYQGQELGIPHPDNWKIEDYKDVETLNEYKRRKAENPKKEPDMSSVMHAIKLKGRDNARTPMPWDTSPNSGFTGAGVKPWIKMNDKHSDINVMTQERDQESVLSYFKKLIDIRKQHPLLFYGAFVPIHPGHKHIFSFLRAQGPFRSLIFCSFSPKECEYVIPGEIDIDLAVLVAANYHVTEPKLEYRTVLKPYEARIYALRN</sequence>
<dbReference type="GO" id="GO:0033934">
    <property type="term" value="F:glucan 1,4-alpha-maltotriohydrolase activity"/>
    <property type="evidence" value="ECO:0007669"/>
    <property type="project" value="TreeGrafter"/>
</dbReference>
<dbReference type="InterPro" id="IPR017853">
    <property type="entry name" value="GH"/>
</dbReference>
<proteinExistence type="inferred from homology"/>
<dbReference type="SUPFAM" id="SSF51011">
    <property type="entry name" value="Glycosyl hydrolase domain"/>
    <property type="match status" value="1"/>
</dbReference>
<dbReference type="Gene3D" id="3.20.20.80">
    <property type="entry name" value="Glycosidases"/>
    <property type="match status" value="1"/>
</dbReference>
<dbReference type="InterPro" id="IPR013780">
    <property type="entry name" value="Glyco_hydro_b"/>
</dbReference>
<dbReference type="GO" id="GO:0004556">
    <property type="term" value="F:alpha-amylase activity"/>
    <property type="evidence" value="ECO:0007669"/>
    <property type="project" value="TreeGrafter"/>
</dbReference>
<dbReference type="AlphaFoldDB" id="A0A232M5D1"/>
<keyword evidence="2" id="KW-0462">Maltose metabolism</keyword>
<dbReference type="Proteomes" id="UP000243515">
    <property type="component" value="Unassembled WGS sequence"/>
</dbReference>
<protein>
    <recommendedName>
        <fullName evidence="3">Glycosyl hydrolase family 13 catalytic domain-containing protein</fullName>
    </recommendedName>
</protein>
<reference evidence="4 5" key="1">
    <citation type="journal article" date="2015" name="Environ. Microbiol.">
        <title>Metagenome sequence of Elaphomyces granulatus from sporocarp tissue reveals Ascomycota ectomycorrhizal fingerprints of genome expansion and a Proteobacteria-rich microbiome.</title>
        <authorList>
            <person name="Quandt C.A."/>
            <person name="Kohler A."/>
            <person name="Hesse C.N."/>
            <person name="Sharpton T.J."/>
            <person name="Martin F."/>
            <person name="Spatafora J.W."/>
        </authorList>
    </citation>
    <scope>NUCLEOTIDE SEQUENCE [LARGE SCALE GENOMIC DNA]</scope>
    <source>
        <strain evidence="4 5">OSC145934</strain>
    </source>
</reference>
<dbReference type="GO" id="GO:0004574">
    <property type="term" value="F:oligo-1,6-glucosidase activity"/>
    <property type="evidence" value="ECO:0007669"/>
    <property type="project" value="TreeGrafter"/>
</dbReference>
<feature type="domain" description="Glycosyl hydrolase family 13 catalytic" evidence="3">
    <location>
        <begin position="25"/>
        <end position="444"/>
    </location>
</feature>
<name>A0A232M5D1_9EURO</name>
<dbReference type="NCBIfam" id="NF008183">
    <property type="entry name" value="PRK10933.1"/>
    <property type="match status" value="1"/>
</dbReference>
<dbReference type="GO" id="GO:0005987">
    <property type="term" value="P:sucrose catabolic process"/>
    <property type="evidence" value="ECO:0007669"/>
    <property type="project" value="TreeGrafter"/>
</dbReference>
<dbReference type="GO" id="GO:0000025">
    <property type="term" value="P:maltose catabolic process"/>
    <property type="evidence" value="ECO:0007669"/>
    <property type="project" value="TreeGrafter"/>
</dbReference>
<evidence type="ECO:0000313" key="4">
    <source>
        <dbReference type="EMBL" id="OXV11611.1"/>
    </source>
</evidence>
<dbReference type="EMBL" id="NPHW01002393">
    <property type="protein sequence ID" value="OXV11611.1"/>
    <property type="molecule type" value="Genomic_DNA"/>
</dbReference>
<dbReference type="FunFam" id="3.20.20.80:FF:000087">
    <property type="entry name" value="Oligo-1,6-glucosidase IMA1"/>
    <property type="match status" value="1"/>
</dbReference>
<accession>A0A232M5D1</accession>
<dbReference type="Gene3D" id="2.60.40.1180">
    <property type="entry name" value="Golgi alpha-mannosidase II"/>
    <property type="match status" value="1"/>
</dbReference>
<evidence type="ECO:0000313" key="5">
    <source>
        <dbReference type="Proteomes" id="UP000243515"/>
    </source>
</evidence>
<dbReference type="SUPFAM" id="SSF51445">
    <property type="entry name" value="(Trans)glycosidases"/>
    <property type="match status" value="1"/>
</dbReference>
<dbReference type="PANTHER" id="PTHR10357">
    <property type="entry name" value="ALPHA-AMYLASE FAMILY MEMBER"/>
    <property type="match status" value="1"/>
</dbReference>
<keyword evidence="5" id="KW-1185">Reference proteome</keyword>
<dbReference type="InterPro" id="IPR006047">
    <property type="entry name" value="GH13_cat_dom"/>
</dbReference>
<evidence type="ECO:0000256" key="1">
    <source>
        <dbReference type="ARBA" id="ARBA00008061"/>
    </source>
</evidence>
<dbReference type="FunFam" id="3.90.400.10:FF:000004">
    <property type="entry name" value="Oligo-1,6-glucosidase"/>
    <property type="match status" value="1"/>
</dbReference>
<dbReference type="PANTHER" id="PTHR10357:SF232">
    <property type="entry name" value="GLYCOSYL HYDROLASE FAMILY 13 CATALYTIC DOMAIN-CONTAINING PROTEIN"/>
    <property type="match status" value="1"/>
</dbReference>
<evidence type="ECO:0000256" key="2">
    <source>
        <dbReference type="ARBA" id="ARBA00026248"/>
    </source>
</evidence>
<dbReference type="CDD" id="cd11333">
    <property type="entry name" value="AmyAc_SI_OligoGlu_DGase"/>
    <property type="match status" value="1"/>
</dbReference>
<gene>
    <name evidence="4" type="ORF">Egran_00628</name>
</gene>
<organism evidence="4 5">
    <name type="scientific">Elaphomyces granulatus</name>
    <dbReference type="NCBI Taxonomy" id="519963"/>
    <lineage>
        <taxon>Eukaryota</taxon>
        <taxon>Fungi</taxon>
        <taxon>Dikarya</taxon>
        <taxon>Ascomycota</taxon>
        <taxon>Pezizomycotina</taxon>
        <taxon>Eurotiomycetes</taxon>
        <taxon>Eurotiomycetidae</taxon>
        <taxon>Eurotiales</taxon>
        <taxon>Elaphomycetaceae</taxon>
        <taxon>Elaphomyces</taxon>
    </lineage>
</organism>
<dbReference type="Gene3D" id="3.90.400.10">
    <property type="entry name" value="Oligo-1,6-glucosidase, Domain 2"/>
    <property type="match status" value="1"/>
</dbReference>